<feature type="region of interest" description="Disordered" evidence="1">
    <location>
        <begin position="101"/>
        <end position="122"/>
    </location>
</feature>
<evidence type="ECO:0000256" key="1">
    <source>
        <dbReference type="SAM" id="MobiDB-lite"/>
    </source>
</evidence>
<dbReference type="GeneID" id="63829736"/>
<dbReference type="AlphaFoldDB" id="A0A165DQ50"/>
<dbReference type="InParanoid" id="A0A165DQ50"/>
<dbReference type="EMBL" id="KV427630">
    <property type="protein sequence ID" value="KZT05379.1"/>
    <property type="molecule type" value="Genomic_DNA"/>
</dbReference>
<dbReference type="Proteomes" id="UP000076871">
    <property type="component" value="Unassembled WGS sequence"/>
</dbReference>
<protein>
    <submittedName>
        <fullName evidence="2">Uncharacterized protein</fullName>
    </submittedName>
</protein>
<name>A0A165DQ50_9APHY</name>
<evidence type="ECO:0000313" key="3">
    <source>
        <dbReference type="Proteomes" id="UP000076871"/>
    </source>
</evidence>
<proteinExistence type="predicted"/>
<gene>
    <name evidence="2" type="ORF">LAESUDRAFT_760253</name>
</gene>
<reference evidence="2 3" key="1">
    <citation type="journal article" date="2016" name="Mol. Biol. Evol.">
        <title>Comparative Genomics of Early-Diverging Mushroom-Forming Fungi Provides Insights into the Origins of Lignocellulose Decay Capabilities.</title>
        <authorList>
            <person name="Nagy L.G."/>
            <person name="Riley R."/>
            <person name="Tritt A."/>
            <person name="Adam C."/>
            <person name="Daum C."/>
            <person name="Floudas D."/>
            <person name="Sun H."/>
            <person name="Yadav J.S."/>
            <person name="Pangilinan J."/>
            <person name="Larsson K.H."/>
            <person name="Matsuura K."/>
            <person name="Barry K."/>
            <person name="Labutti K."/>
            <person name="Kuo R."/>
            <person name="Ohm R.A."/>
            <person name="Bhattacharya S.S."/>
            <person name="Shirouzu T."/>
            <person name="Yoshinaga Y."/>
            <person name="Martin F.M."/>
            <person name="Grigoriev I.V."/>
            <person name="Hibbett D.S."/>
        </authorList>
    </citation>
    <scope>NUCLEOTIDE SEQUENCE [LARGE SCALE GENOMIC DNA]</scope>
    <source>
        <strain evidence="2 3">93-53</strain>
    </source>
</reference>
<sequence>MVRTTILTCAFIVSGALVGALPVTRSALDWHAFERRSVFENWASPSPGQRPLHLTYLEERETIERRNCRIFGCLYEVQALPTTHSDFLPATAVSTQPTILSEGGAQTPFGNAAAKEPSSYEA</sequence>
<keyword evidence="3" id="KW-1185">Reference proteome</keyword>
<accession>A0A165DQ50</accession>
<organism evidence="2 3">
    <name type="scientific">Laetiporus sulphureus 93-53</name>
    <dbReference type="NCBI Taxonomy" id="1314785"/>
    <lineage>
        <taxon>Eukaryota</taxon>
        <taxon>Fungi</taxon>
        <taxon>Dikarya</taxon>
        <taxon>Basidiomycota</taxon>
        <taxon>Agaricomycotina</taxon>
        <taxon>Agaricomycetes</taxon>
        <taxon>Polyporales</taxon>
        <taxon>Laetiporus</taxon>
    </lineage>
</organism>
<dbReference type="RefSeq" id="XP_040763119.1">
    <property type="nucleotide sequence ID" value="XM_040912708.1"/>
</dbReference>
<evidence type="ECO:0000313" key="2">
    <source>
        <dbReference type="EMBL" id="KZT05379.1"/>
    </source>
</evidence>